<evidence type="ECO:0000256" key="9">
    <source>
        <dbReference type="SAM" id="MobiDB-lite"/>
    </source>
</evidence>
<dbReference type="GO" id="GO:0046872">
    <property type="term" value="F:metal ion binding"/>
    <property type="evidence" value="ECO:0007669"/>
    <property type="project" value="UniProtKB-KW"/>
</dbReference>
<name>A0A0U4D0A4_9ACTN</name>
<evidence type="ECO:0000256" key="1">
    <source>
        <dbReference type="ARBA" id="ARBA00001970"/>
    </source>
</evidence>
<evidence type="ECO:0000256" key="4">
    <source>
        <dbReference type="ARBA" id="ARBA00022723"/>
    </source>
</evidence>
<dbReference type="InterPro" id="IPR048327">
    <property type="entry name" value="Dyp_perox_N"/>
</dbReference>
<evidence type="ECO:0000256" key="2">
    <source>
        <dbReference type="ARBA" id="ARBA00022559"/>
    </source>
</evidence>
<dbReference type="SUPFAM" id="SSF54909">
    <property type="entry name" value="Dimeric alpha+beta barrel"/>
    <property type="match status" value="1"/>
</dbReference>
<dbReference type="GO" id="GO:0005829">
    <property type="term" value="C:cytosol"/>
    <property type="evidence" value="ECO:0007669"/>
    <property type="project" value="TreeGrafter"/>
</dbReference>
<feature type="region of interest" description="Disordered" evidence="9">
    <location>
        <begin position="201"/>
        <end position="222"/>
    </location>
</feature>
<keyword evidence="14" id="KW-1185">Reference proteome</keyword>
<keyword evidence="4" id="KW-0479">Metal-binding</keyword>
<dbReference type="Proteomes" id="UP000067689">
    <property type="component" value="Chromosome"/>
</dbReference>
<keyword evidence="6" id="KW-0560">Oxidoreductase</keyword>
<dbReference type="GO" id="GO:0004601">
    <property type="term" value="F:peroxidase activity"/>
    <property type="evidence" value="ECO:0007669"/>
    <property type="project" value="UniProtKB-KW"/>
</dbReference>
<accession>A0A0U4D0A4</accession>
<keyword evidence="3" id="KW-0349">Heme</keyword>
<evidence type="ECO:0000313" key="14">
    <source>
        <dbReference type="Proteomes" id="UP000067689"/>
    </source>
</evidence>
<protein>
    <submittedName>
        <fullName evidence="13">Peroxidase</fullName>
    </submittedName>
</protein>
<keyword evidence="7" id="KW-0408">Iron</keyword>
<evidence type="ECO:0000256" key="5">
    <source>
        <dbReference type="ARBA" id="ARBA00022729"/>
    </source>
</evidence>
<dbReference type="Pfam" id="PF04261">
    <property type="entry name" value="Dyp_perox_N"/>
    <property type="match status" value="1"/>
</dbReference>
<reference evidence="13 14" key="1">
    <citation type="journal article" date="1991" name="Int. J. Syst. Bacteriol.">
        <title>Description of the erythromycin-producing bacterium Arthrobacter sp. strain NRRL B-3381 as Aeromicrobium erythreum gen. nov., sp. nov.</title>
        <authorList>
            <person name="Miller E.S."/>
            <person name="Woese C.R."/>
            <person name="Brenner S."/>
        </authorList>
    </citation>
    <scope>NUCLEOTIDE SEQUENCE [LARGE SCALE GENOMIC DNA]</scope>
    <source>
        <strain evidence="13 14">AR18</strain>
    </source>
</reference>
<dbReference type="PATRIC" id="fig|2041.4.peg.3550"/>
<dbReference type="EMBL" id="CP011502">
    <property type="protein sequence ID" value="ALX06269.1"/>
    <property type="molecule type" value="Genomic_DNA"/>
</dbReference>
<feature type="signal peptide" evidence="10">
    <location>
        <begin position="1"/>
        <end position="21"/>
    </location>
</feature>
<comment type="cofactor">
    <cofactor evidence="1">
        <name>heme b</name>
        <dbReference type="ChEBI" id="CHEBI:60344"/>
    </cofactor>
</comment>
<dbReference type="InterPro" id="IPR006314">
    <property type="entry name" value="Dyp_peroxidase"/>
</dbReference>
<dbReference type="STRING" id="2041.AERYTH_16975"/>
<dbReference type="PROSITE" id="PS51404">
    <property type="entry name" value="DYP_PEROXIDASE"/>
    <property type="match status" value="1"/>
</dbReference>
<evidence type="ECO:0000259" key="11">
    <source>
        <dbReference type="Pfam" id="PF04261"/>
    </source>
</evidence>
<dbReference type="NCBIfam" id="TIGR01413">
    <property type="entry name" value="Dyp_perox_fam"/>
    <property type="match status" value="1"/>
</dbReference>
<dbReference type="Pfam" id="PF20628">
    <property type="entry name" value="Dyp_perox_C"/>
    <property type="match status" value="1"/>
</dbReference>
<dbReference type="GO" id="GO:0020037">
    <property type="term" value="F:heme binding"/>
    <property type="evidence" value="ECO:0007669"/>
    <property type="project" value="InterPro"/>
</dbReference>
<evidence type="ECO:0000313" key="13">
    <source>
        <dbReference type="EMBL" id="ALX06269.1"/>
    </source>
</evidence>
<dbReference type="RefSeq" id="WP_067861030.1">
    <property type="nucleotide sequence ID" value="NZ_CP011502.1"/>
</dbReference>
<keyword evidence="2 13" id="KW-0575">Peroxidase</keyword>
<dbReference type="InterPro" id="IPR006311">
    <property type="entry name" value="TAT_signal"/>
</dbReference>
<feature type="chain" id="PRO_5039602691" evidence="10">
    <location>
        <begin position="22"/>
        <end position="398"/>
    </location>
</feature>
<evidence type="ECO:0000256" key="8">
    <source>
        <dbReference type="ARBA" id="ARBA00025737"/>
    </source>
</evidence>
<dbReference type="PANTHER" id="PTHR30521:SF4">
    <property type="entry name" value="DEFERROCHELATASE"/>
    <property type="match status" value="1"/>
</dbReference>
<comment type="similarity">
    <text evidence="8">Belongs to the DyP-type peroxidase family.</text>
</comment>
<proteinExistence type="inferred from homology"/>
<dbReference type="InterPro" id="IPR011008">
    <property type="entry name" value="Dimeric_a/b-barrel"/>
</dbReference>
<sequence>MGEPRRGLSRRALLTSGSVGAAGVVVGAAGASAAAHEPPAADPGLRTVPFRGTHQAGVVTPPQDHGVLVAYDLLDGVDADALRRLFAIWTDDVERLTAGRAGLADTEPELALRPSGLTVTLAVGPGAVEAAGVDVPSWLGPLPDFTVDRLEGRWSEGDLLLQICSDDELVVSHALRLLTKEARTFTTVRWVQRGFRGPLGRDRTPRNLMGQVDGTANPRPADHDALVWRSSTTTPEGPAWLDGGTTMVVRRIRMELDTWDEIDRTARERTIGRRLDDGRPLTGGRLEDDPDLDAVDANGLEVIDPFAHVRRARTDDRRQRILRRPYNYDDPPPPGELTDAGLVFVSFQADLEAQFVPLQRRLAELDLLNQWTTPIGSAVFAVLPGARRGEQLGQSLLT</sequence>
<feature type="domain" description="Dyp-type peroxidase C-terminal" evidence="12">
    <location>
        <begin position="204"/>
        <end position="386"/>
    </location>
</feature>
<gene>
    <name evidence="13" type="ORF">AERYTH_16975</name>
</gene>
<evidence type="ECO:0000256" key="10">
    <source>
        <dbReference type="SAM" id="SignalP"/>
    </source>
</evidence>
<dbReference type="InterPro" id="IPR048328">
    <property type="entry name" value="Dyp_perox_C"/>
</dbReference>
<evidence type="ECO:0000256" key="6">
    <source>
        <dbReference type="ARBA" id="ARBA00023002"/>
    </source>
</evidence>
<feature type="domain" description="Dyp-type peroxidase N-terminal" evidence="11">
    <location>
        <begin position="55"/>
        <end position="196"/>
    </location>
</feature>
<keyword evidence="5 10" id="KW-0732">Signal</keyword>
<dbReference type="OrthoDB" id="9781066at2"/>
<dbReference type="KEGG" id="aer:AERYTH_16975"/>
<evidence type="ECO:0000259" key="12">
    <source>
        <dbReference type="Pfam" id="PF20628"/>
    </source>
</evidence>
<dbReference type="AlphaFoldDB" id="A0A0U4D0A4"/>
<evidence type="ECO:0000256" key="3">
    <source>
        <dbReference type="ARBA" id="ARBA00022617"/>
    </source>
</evidence>
<dbReference type="PANTHER" id="PTHR30521">
    <property type="entry name" value="DEFERROCHELATASE/PEROXIDASE"/>
    <property type="match status" value="1"/>
</dbReference>
<evidence type="ECO:0000256" key="7">
    <source>
        <dbReference type="ARBA" id="ARBA00023004"/>
    </source>
</evidence>
<dbReference type="PROSITE" id="PS51318">
    <property type="entry name" value="TAT"/>
    <property type="match status" value="1"/>
</dbReference>
<organism evidence="13 14">
    <name type="scientific">Aeromicrobium erythreum</name>
    <dbReference type="NCBI Taxonomy" id="2041"/>
    <lineage>
        <taxon>Bacteria</taxon>
        <taxon>Bacillati</taxon>
        <taxon>Actinomycetota</taxon>
        <taxon>Actinomycetes</taxon>
        <taxon>Propionibacteriales</taxon>
        <taxon>Nocardioidaceae</taxon>
        <taxon>Aeromicrobium</taxon>
    </lineage>
</organism>